<feature type="transmembrane region" description="Helical" evidence="2">
    <location>
        <begin position="373"/>
        <end position="389"/>
    </location>
</feature>
<feature type="compositionally biased region" description="Polar residues" evidence="1">
    <location>
        <begin position="758"/>
        <end position="770"/>
    </location>
</feature>
<dbReference type="CDD" id="cd00143">
    <property type="entry name" value="PP2Cc"/>
    <property type="match status" value="1"/>
</dbReference>
<evidence type="ECO:0000256" key="2">
    <source>
        <dbReference type="SAM" id="Phobius"/>
    </source>
</evidence>
<dbReference type="RefSeq" id="WP_215608161.1">
    <property type="nucleotide sequence ID" value="NZ_JADOES010000009.1"/>
</dbReference>
<dbReference type="PROSITE" id="PS51746">
    <property type="entry name" value="PPM_2"/>
    <property type="match status" value="1"/>
</dbReference>
<keyword evidence="2" id="KW-1133">Transmembrane helix</keyword>
<dbReference type="AlphaFoldDB" id="A0A947DEH0"/>
<evidence type="ECO:0000259" key="3">
    <source>
        <dbReference type="PROSITE" id="PS51746"/>
    </source>
</evidence>
<accession>A0A947DEH0</accession>
<keyword evidence="2" id="KW-0472">Membrane</keyword>
<evidence type="ECO:0000313" key="5">
    <source>
        <dbReference type="Proteomes" id="UP000717364"/>
    </source>
</evidence>
<dbReference type="SUPFAM" id="SSF81606">
    <property type="entry name" value="PP2C-like"/>
    <property type="match status" value="1"/>
</dbReference>
<dbReference type="Pfam" id="PF13672">
    <property type="entry name" value="PP2C_2"/>
    <property type="match status" value="1"/>
</dbReference>
<feature type="compositionally biased region" description="Polar residues" evidence="1">
    <location>
        <begin position="730"/>
        <end position="745"/>
    </location>
</feature>
<organism evidence="4 5">
    <name type="scientific">Leptothoe spongobia TAU-MAC 1115</name>
    <dbReference type="NCBI Taxonomy" id="1967444"/>
    <lineage>
        <taxon>Bacteria</taxon>
        <taxon>Bacillati</taxon>
        <taxon>Cyanobacteriota</taxon>
        <taxon>Cyanophyceae</taxon>
        <taxon>Nodosilineales</taxon>
        <taxon>Cymatolegaceae</taxon>
        <taxon>Leptothoe</taxon>
        <taxon>Leptothoe spongobia</taxon>
    </lineage>
</organism>
<feature type="domain" description="PPM-type phosphatase" evidence="3">
    <location>
        <begin position="254"/>
        <end position="523"/>
    </location>
</feature>
<feature type="compositionally biased region" description="Polar residues" evidence="1">
    <location>
        <begin position="550"/>
        <end position="562"/>
    </location>
</feature>
<feature type="region of interest" description="Disordered" evidence="1">
    <location>
        <begin position="713"/>
        <end position="771"/>
    </location>
</feature>
<protein>
    <submittedName>
        <fullName evidence="4">Protein phosphatase 2C domain-containing protein</fullName>
    </submittedName>
</protein>
<sequence length="796" mass="86388">MIKCPNIECQAINPEGNEKCTSCQTFLPHRYLWVVGQGQLDPQQLSQRYVWQHQRVVLDTEPGVPPLSPDPVPQHIWPYLMLAPHGLHVPQPYDFLSDSGKNGGNDGLLLLDSAAIVGPPGHHRPQLLPSLIDSWQTASPLRQLNWLWQITDLWPDFLEQEVASSLLLSTHLRVHDSLVRLVELSTDSQTLTLGNLGAFWKKNLLLETQPAIRDFLENLCHRLIEGDITNPEILTGYLDQAIAATADGYQVDYGLSVKTDQGPSRKRNEDACYPASGTTQLHSLGPKAKAKHKQPLLLLVCDGIGGHDGGDVASRLAISTIQQELAPLLEWLADQPLHDPGTVTLAIEQAIGAANDNISHHNDQGQRQARDRMGTTIVMALIIGVYIYIGHVGDSRAYRISSNSCRQITFDDDVAAREVRLGYGFYADVAHRPGTGALIQALGMGNSAALHTVVQRLILDEDIVLLLCSDGLSDYDRVEQSWQTQLLPVLTGQTKPATAVTSLVQLANTYNGHDNITVGVVSAHIQSVKPPIVSAPSSVPPVVTKTTSTRPQIHNHQSPRPQVATQQLPVMPQSNPSNIKKNGNFWLILISLIGFLGGATALTMLFFGERPVATPPNPVPPLPETIQDKINQDIGRVGISDDELASPSLTPNSYLQLLEPVSLVTTPQASNDDEDNQLGQLPTGAIVQVLTRQDPAGEQSRWVKLKVCAISPISQPGDRDIPKEPGENALETSGPETSGPETSGSENRDVKLGPRLDTTVTSPGVTSLTSGEEGWVLEAKLTQIVSSAQQLNCPSQ</sequence>
<name>A0A947DEH0_9CYAN</name>
<evidence type="ECO:0000313" key="4">
    <source>
        <dbReference type="EMBL" id="MBT9315093.1"/>
    </source>
</evidence>
<feature type="region of interest" description="Disordered" evidence="1">
    <location>
        <begin position="536"/>
        <end position="562"/>
    </location>
</feature>
<keyword evidence="5" id="KW-1185">Reference proteome</keyword>
<dbReference type="SMART" id="SM00332">
    <property type="entry name" value="PP2Cc"/>
    <property type="match status" value="1"/>
</dbReference>
<dbReference type="InterPro" id="IPR036457">
    <property type="entry name" value="PPM-type-like_dom_sf"/>
</dbReference>
<reference evidence="4" key="1">
    <citation type="submission" date="2020-11" db="EMBL/GenBank/DDBJ databases">
        <authorList>
            <person name="Konstantinou D."/>
            <person name="Gkelis S."/>
            <person name="Popin R."/>
            <person name="Fewer D."/>
            <person name="Sivonen K."/>
        </authorList>
    </citation>
    <scope>NUCLEOTIDE SEQUENCE</scope>
    <source>
        <strain evidence="4">TAU-MAC 1115</strain>
    </source>
</reference>
<feature type="compositionally biased region" description="Basic and acidic residues" evidence="1">
    <location>
        <begin position="717"/>
        <end position="726"/>
    </location>
</feature>
<evidence type="ECO:0000256" key="1">
    <source>
        <dbReference type="SAM" id="MobiDB-lite"/>
    </source>
</evidence>
<reference evidence="4" key="2">
    <citation type="journal article" date="2021" name="Mar. Drugs">
        <title>Genome Reduction and Secondary Metabolism of the Marine Sponge-Associated Cyanobacterium Leptothoe.</title>
        <authorList>
            <person name="Konstantinou D."/>
            <person name="Popin R.V."/>
            <person name="Fewer D.P."/>
            <person name="Sivonen K."/>
            <person name="Gkelis S."/>
        </authorList>
    </citation>
    <scope>NUCLEOTIDE SEQUENCE</scope>
    <source>
        <strain evidence="4">TAU-MAC 1115</strain>
    </source>
</reference>
<dbReference type="Proteomes" id="UP000717364">
    <property type="component" value="Unassembled WGS sequence"/>
</dbReference>
<keyword evidence="2" id="KW-0812">Transmembrane</keyword>
<dbReference type="SMART" id="SM00331">
    <property type="entry name" value="PP2C_SIG"/>
    <property type="match status" value="1"/>
</dbReference>
<proteinExistence type="predicted"/>
<dbReference type="EMBL" id="JADOES010000009">
    <property type="protein sequence ID" value="MBT9315093.1"/>
    <property type="molecule type" value="Genomic_DNA"/>
</dbReference>
<feature type="compositionally biased region" description="Low complexity" evidence="1">
    <location>
        <begin position="536"/>
        <end position="549"/>
    </location>
</feature>
<dbReference type="Gene3D" id="3.60.40.10">
    <property type="entry name" value="PPM-type phosphatase domain"/>
    <property type="match status" value="1"/>
</dbReference>
<gene>
    <name evidence="4" type="ORF">IXB50_06615</name>
</gene>
<comment type="caution">
    <text evidence="4">The sequence shown here is derived from an EMBL/GenBank/DDBJ whole genome shotgun (WGS) entry which is preliminary data.</text>
</comment>
<feature type="transmembrane region" description="Helical" evidence="2">
    <location>
        <begin position="585"/>
        <end position="607"/>
    </location>
</feature>
<dbReference type="InterPro" id="IPR001932">
    <property type="entry name" value="PPM-type_phosphatase-like_dom"/>
</dbReference>